<dbReference type="Proteomes" id="UP000501534">
    <property type="component" value="Chromosome"/>
</dbReference>
<dbReference type="Pfam" id="PF01979">
    <property type="entry name" value="Amidohydro_1"/>
    <property type="match status" value="1"/>
</dbReference>
<feature type="signal peptide" evidence="1">
    <location>
        <begin position="1"/>
        <end position="18"/>
    </location>
</feature>
<keyword evidence="1" id="KW-0732">Signal</keyword>
<proteinExistence type="predicted"/>
<protein>
    <recommendedName>
        <fullName evidence="2">Amidohydrolase-related domain-containing protein</fullName>
    </recommendedName>
</protein>
<evidence type="ECO:0000256" key="1">
    <source>
        <dbReference type="SAM" id="SignalP"/>
    </source>
</evidence>
<dbReference type="RefSeq" id="WP_171089844.1">
    <property type="nucleotide sequence ID" value="NZ_CP053069.1"/>
</dbReference>
<dbReference type="KEGG" id="uru:DSM104443_00869"/>
<evidence type="ECO:0000313" key="4">
    <source>
        <dbReference type="Proteomes" id="UP000501534"/>
    </source>
</evidence>
<dbReference type="InterPro" id="IPR011059">
    <property type="entry name" value="Metal-dep_hydrolase_composite"/>
</dbReference>
<dbReference type="PANTHER" id="PTHR43135:SF3">
    <property type="entry name" value="ALPHA-D-RIBOSE 1-METHYLPHOSPHONATE 5-TRIPHOSPHATE DIPHOSPHATASE"/>
    <property type="match status" value="1"/>
</dbReference>
<dbReference type="EMBL" id="CP053069">
    <property type="protein sequence ID" value="QJR09819.1"/>
    <property type="molecule type" value="Genomic_DNA"/>
</dbReference>
<dbReference type="SUPFAM" id="SSF51556">
    <property type="entry name" value="Metallo-dependent hydrolases"/>
    <property type="match status" value="1"/>
</dbReference>
<dbReference type="AlphaFoldDB" id="A0A6M4GR48"/>
<dbReference type="Gene3D" id="2.30.40.10">
    <property type="entry name" value="Urease, subunit C, domain 1"/>
    <property type="match status" value="1"/>
</dbReference>
<sequence>MRFLFSILLFLAPAAAFCDSVSWTHGLWFDGTRFVPGTRYTVDGIFTDRRPLVVDRTVDLGERHVIPAFGDAHHHGIDGAQALEDKIAAFLEAGIFYVKNPNVIPELLTPDVRRKLNQPDTIDATFANGGLTATGGHPAPLHAYLASIGVFPGLKPEDLENRAYYLVDDEAALDAKWPAILEGHPDFIKTFLLFSEEFEKRRDIAGMHKGLDPKLLPAIVAKAHASGLRVSTHVDTAADFRFAVDAGVDEINHLPQPDPRFSADLSAYVIDPMTARRAAQKGIVVVTTAGTTERLSGNGLPAAWLPAMHANQRANIRTLLAAGVRMAIGSDGISGERTFATARDEVRFIARHGLATNLEILRMWSMETPRTIFPHRRIGRLEPGYEGNFLVLGGNPIEDLGNLERIGLRVKRGLVLPPMAGPIVLKRG</sequence>
<dbReference type="InterPro" id="IPR006680">
    <property type="entry name" value="Amidohydro-rel"/>
</dbReference>
<dbReference type="Gene3D" id="3.20.20.140">
    <property type="entry name" value="Metal-dependent hydrolases"/>
    <property type="match status" value="1"/>
</dbReference>
<gene>
    <name evidence="3" type="ORF">DSM104443_00869</name>
</gene>
<evidence type="ECO:0000259" key="2">
    <source>
        <dbReference type="Pfam" id="PF01979"/>
    </source>
</evidence>
<keyword evidence="4" id="KW-1185">Reference proteome</keyword>
<feature type="chain" id="PRO_5026936783" description="Amidohydrolase-related domain-containing protein" evidence="1">
    <location>
        <begin position="19"/>
        <end position="428"/>
    </location>
</feature>
<evidence type="ECO:0000313" key="3">
    <source>
        <dbReference type="EMBL" id="QJR09819.1"/>
    </source>
</evidence>
<feature type="domain" description="Amidohydrolase-related" evidence="2">
    <location>
        <begin position="213"/>
        <end position="400"/>
    </location>
</feature>
<reference evidence="3 4" key="1">
    <citation type="submission" date="2020-04" db="EMBL/GenBank/DDBJ databases">
        <title>Usitatibacter rugosus gen. nov., sp. nov. and Usitatibacter palustris sp. nov., novel members of Usitatibacteraceae fam. nov. within the order Nitrosomonadales isolated from soil.</title>
        <authorList>
            <person name="Huber K.J."/>
            <person name="Neumann-Schaal M."/>
            <person name="Geppert A."/>
            <person name="Luckner M."/>
            <person name="Wanner G."/>
            <person name="Overmann J."/>
        </authorList>
    </citation>
    <scope>NUCLEOTIDE SEQUENCE [LARGE SCALE GENOMIC DNA]</scope>
    <source>
        <strain evidence="3 4">0125_3</strain>
    </source>
</reference>
<dbReference type="PANTHER" id="PTHR43135">
    <property type="entry name" value="ALPHA-D-RIBOSE 1-METHYLPHOSPHONATE 5-TRIPHOSPHATE DIPHOSPHATASE"/>
    <property type="match status" value="1"/>
</dbReference>
<dbReference type="GO" id="GO:0016810">
    <property type="term" value="F:hydrolase activity, acting on carbon-nitrogen (but not peptide) bonds"/>
    <property type="evidence" value="ECO:0007669"/>
    <property type="project" value="InterPro"/>
</dbReference>
<dbReference type="InterPro" id="IPR051781">
    <property type="entry name" value="Metallo-dep_Hydrolase"/>
</dbReference>
<dbReference type="InterPro" id="IPR032466">
    <property type="entry name" value="Metal_Hydrolase"/>
</dbReference>
<organism evidence="3 4">
    <name type="scientific">Usitatibacter rugosus</name>
    <dbReference type="NCBI Taxonomy" id="2732067"/>
    <lineage>
        <taxon>Bacteria</taxon>
        <taxon>Pseudomonadati</taxon>
        <taxon>Pseudomonadota</taxon>
        <taxon>Betaproteobacteria</taxon>
        <taxon>Nitrosomonadales</taxon>
        <taxon>Usitatibacteraceae</taxon>
        <taxon>Usitatibacter</taxon>
    </lineage>
</organism>
<accession>A0A6M4GR48</accession>
<name>A0A6M4GR48_9PROT</name>